<dbReference type="RefSeq" id="WP_106349069.1">
    <property type="nucleotide sequence ID" value="NZ_PVUE01000008.1"/>
</dbReference>
<dbReference type="GO" id="GO:0015833">
    <property type="term" value="P:peptide transport"/>
    <property type="evidence" value="ECO:0007669"/>
    <property type="project" value="TreeGrafter"/>
</dbReference>
<evidence type="ECO:0000259" key="3">
    <source>
        <dbReference type="Pfam" id="PF00496"/>
    </source>
</evidence>
<proteinExistence type="predicted"/>
<dbReference type="InterPro" id="IPR000914">
    <property type="entry name" value="SBP_5_dom"/>
</dbReference>
<evidence type="ECO:0000256" key="2">
    <source>
        <dbReference type="SAM" id="SignalP"/>
    </source>
</evidence>
<dbReference type="SUPFAM" id="SSF53850">
    <property type="entry name" value="Periplasmic binding protein-like II"/>
    <property type="match status" value="1"/>
</dbReference>
<dbReference type="PROSITE" id="PS51257">
    <property type="entry name" value="PROKAR_LIPOPROTEIN"/>
    <property type="match status" value="1"/>
</dbReference>
<accession>A0A2T1A002</accession>
<keyword evidence="1 2" id="KW-0732">Signal</keyword>
<dbReference type="PANTHER" id="PTHR30290:SF38">
    <property type="entry name" value="D,D-DIPEPTIDE-BINDING PERIPLASMIC PROTEIN DDPA-RELATED"/>
    <property type="match status" value="1"/>
</dbReference>
<dbReference type="Gene3D" id="3.40.190.10">
    <property type="entry name" value="Periplasmic binding protein-like II"/>
    <property type="match status" value="1"/>
</dbReference>
<feature type="domain" description="Solute-binding protein family 5" evidence="3">
    <location>
        <begin position="102"/>
        <end position="416"/>
    </location>
</feature>
<sequence length="533" mass="56989">MGRYVTATNLSRRVRAFTAIATSALLLAACGGAPDRDSSDLKDEFSNTIKLASDYDPNGHFAYSYSVMTPGWDPIESVSGYDFVTLAPVYDRLVFNAPDGSVQPMLATDWESADDGKALVFTLRKDVTFSDGTPFNAEAVKINLDRARGEGSRIATEIEQLDAVEVVDGYTVKLVADTGVGALLGALAQRPGMMASPAAIAGGTLKSQPVGAGAYTLTGFTSGDKASYAKREGYWEPDAQRVATMEIKLITDDQTRLNALKSGDIDGAVMRPEQVKSAVKDGLKVTATPSVVFMYLTVNSAKAPFDNPKVLEALNYAIDREAIGNGYFEGMCVPQIQPWPESSFAYSEEIGNGLDVWPHDPKKAKQLFEEAGVGKGFDLPTVTTNVTYTVQLSEVLQEMLAEVGVKMTIEQVPTPQVIEAFSVSKTVAGNVNPYSGSSDPHGVASRHLMPGSIYSVGNPVAQSTLDLAVEAATPIDPEKRTPIYAKMMQDMVDNPNHLLPICQLHVISVFNDSVSGFGLSPSGFPDLRGVAVS</sequence>
<comment type="caution">
    <text evidence="4">The sequence shown here is derived from an EMBL/GenBank/DDBJ whole genome shotgun (WGS) entry which is preliminary data.</text>
</comment>
<dbReference type="Proteomes" id="UP000237752">
    <property type="component" value="Unassembled WGS sequence"/>
</dbReference>
<evidence type="ECO:0000313" key="4">
    <source>
        <dbReference type="EMBL" id="PRZ41668.1"/>
    </source>
</evidence>
<gene>
    <name evidence="4" type="ORF">CLV47_10827</name>
</gene>
<keyword evidence="5" id="KW-1185">Reference proteome</keyword>
<protein>
    <submittedName>
        <fullName evidence="4">Peptide/nickel transport system substrate-binding protein</fullName>
    </submittedName>
</protein>
<organism evidence="4 5">
    <name type="scientific">Antricoccus suffuscus</name>
    <dbReference type="NCBI Taxonomy" id="1629062"/>
    <lineage>
        <taxon>Bacteria</taxon>
        <taxon>Bacillati</taxon>
        <taxon>Actinomycetota</taxon>
        <taxon>Actinomycetes</taxon>
        <taxon>Geodermatophilales</taxon>
        <taxon>Antricoccaceae</taxon>
        <taxon>Antricoccus</taxon>
    </lineage>
</organism>
<evidence type="ECO:0000256" key="1">
    <source>
        <dbReference type="ARBA" id="ARBA00022729"/>
    </source>
</evidence>
<feature type="signal peptide" evidence="2">
    <location>
        <begin position="1"/>
        <end position="28"/>
    </location>
</feature>
<dbReference type="EMBL" id="PVUE01000008">
    <property type="protein sequence ID" value="PRZ41668.1"/>
    <property type="molecule type" value="Genomic_DNA"/>
</dbReference>
<dbReference type="GO" id="GO:1904680">
    <property type="term" value="F:peptide transmembrane transporter activity"/>
    <property type="evidence" value="ECO:0007669"/>
    <property type="project" value="TreeGrafter"/>
</dbReference>
<reference evidence="4 5" key="1">
    <citation type="submission" date="2018-03" db="EMBL/GenBank/DDBJ databases">
        <title>Genomic Encyclopedia of Archaeal and Bacterial Type Strains, Phase II (KMG-II): from individual species to whole genera.</title>
        <authorList>
            <person name="Goeker M."/>
        </authorList>
    </citation>
    <scope>NUCLEOTIDE SEQUENCE [LARGE SCALE GENOMIC DNA]</scope>
    <source>
        <strain evidence="4 5">DSM 100065</strain>
    </source>
</reference>
<dbReference type="PANTHER" id="PTHR30290">
    <property type="entry name" value="PERIPLASMIC BINDING COMPONENT OF ABC TRANSPORTER"/>
    <property type="match status" value="1"/>
</dbReference>
<dbReference type="PIRSF" id="PIRSF002741">
    <property type="entry name" value="MppA"/>
    <property type="match status" value="1"/>
</dbReference>
<dbReference type="GO" id="GO:0042597">
    <property type="term" value="C:periplasmic space"/>
    <property type="evidence" value="ECO:0007669"/>
    <property type="project" value="UniProtKB-ARBA"/>
</dbReference>
<dbReference type="OrthoDB" id="9803988at2"/>
<dbReference type="GO" id="GO:0043190">
    <property type="term" value="C:ATP-binding cassette (ABC) transporter complex"/>
    <property type="evidence" value="ECO:0007669"/>
    <property type="project" value="InterPro"/>
</dbReference>
<dbReference type="AlphaFoldDB" id="A0A2T1A002"/>
<dbReference type="Gene3D" id="3.10.105.10">
    <property type="entry name" value="Dipeptide-binding Protein, Domain 3"/>
    <property type="match status" value="1"/>
</dbReference>
<dbReference type="InterPro" id="IPR039424">
    <property type="entry name" value="SBP_5"/>
</dbReference>
<dbReference type="InterPro" id="IPR030678">
    <property type="entry name" value="Peptide/Ni-bd"/>
</dbReference>
<feature type="chain" id="PRO_5038370752" evidence="2">
    <location>
        <begin position="29"/>
        <end position="533"/>
    </location>
</feature>
<evidence type="ECO:0000313" key="5">
    <source>
        <dbReference type="Proteomes" id="UP000237752"/>
    </source>
</evidence>
<name>A0A2T1A002_9ACTN</name>
<dbReference type="Pfam" id="PF00496">
    <property type="entry name" value="SBP_bac_5"/>
    <property type="match status" value="1"/>
</dbReference>